<reference evidence="1 2" key="1">
    <citation type="submission" date="2021-03" db="EMBL/GenBank/DDBJ databases">
        <title>Actinoplanes flavus sp. nov., a novel actinomycete isolated from Coconut Palm rhizosphere soil.</title>
        <authorList>
            <person name="Luo X."/>
        </authorList>
    </citation>
    <scope>NUCLEOTIDE SEQUENCE [LARGE SCALE GENOMIC DNA]</scope>
    <source>
        <strain evidence="1 2">NEAU-H7</strain>
    </source>
</reference>
<proteinExistence type="predicted"/>
<dbReference type="RefSeq" id="WP_208473218.1">
    <property type="nucleotide sequence ID" value="NZ_JAGFNS010000049.1"/>
</dbReference>
<accession>A0ABS3UZL2</accession>
<comment type="caution">
    <text evidence="1">The sequence shown here is derived from an EMBL/GenBank/DDBJ whole genome shotgun (WGS) entry which is preliminary data.</text>
</comment>
<dbReference type="Proteomes" id="UP000679690">
    <property type="component" value="Unassembled WGS sequence"/>
</dbReference>
<name>A0ABS3UZL2_9ACTN</name>
<organism evidence="1 2">
    <name type="scientific">Actinoplanes flavus</name>
    <dbReference type="NCBI Taxonomy" id="2820290"/>
    <lineage>
        <taxon>Bacteria</taxon>
        <taxon>Bacillati</taxon>
        <taxon>Actinomycetota</taxon>
        <taxon>Actinomycetes</taxon>
        <taxon>Micromonosporales</taxon>
        <taxon>Micromonosporaceae</taxon>
        <taxon>Actinoplanes</taxon>
    </lineage>
</organism>
<dbReference type="EMBL" id="JAGFNS010000049">
    <property type="protein sequence ID" value="MBO3743984.1"/>
    <property type="molecule type" value="Genomic_DNA"/>
</dbReference>
<sequence length="66" mass="7410">MITSDAKAFLRRLDPTAYEPADLLDGPIELALDDEEARHTMEETLSLLRDSIARLSDDEMLVLHIG</sequence>
<keyword evidence="2" id="KW-1185">Reference proteome</keyword>
<evidence type="ECO:0000313" key="2">
    <source>
        <dbReference type="Proteomes" id="UP000679690"/>
    </source>
</evidence>
<gene>
    <name evidence="1" type="ORF">J5X75_41470</name>
</gene>
<evidence type="ECO:0000313" key="1">
    <source>
        <dbReference type="EMBL" id="MBO3743984.1"/>
    </source>
</evidence>
<protein>
    <submittedName>
        <fullName evidence="1">Uncharacterized protein</fullName>
    </submittedName>
</protein>